<evidence type="ECO:0000259" key="6">
    <source>
        <dbReference type="PROSITE" id="PS50893"/>
    </source>
</evidence>
<dbReference type="PANTHER" id="PTHR43820">
    <property type="entry name" value="HIGH-AFFINITY BRANCHED-CHAIN AMINO ACID TRANSPORT ATP-BINDING PROTEIN LIVF"/>
    <property type="match status" value="1"/>
</dbReference>
<dbReference type="InterPro" id="IPR003593">
    <property type="entry name" value="AAA+_ATPase"/>
</dbReference>
<dbReference type="InterPro" id="IPR017871">
    <property type="entry name" value="ABC_transporter-like_CS"/>
</dbReference>
<protein>
    <submittedName>
        <fullName evidence="7">ATP-binding cassette domain-containing protein</fullName>
    </submittedName>
</protein>
<dbReference type="PROSITE" id="PS50893">
    <property type="entry name" value="ABC_TRANSPORTER_2"/>
    <property type="match status" value="1"/>
</dbReference>
<feature type="domain" description="ABC transporter" evidence="6">
    <location>
        <begin position="3"/>
        <end position="241"/>
    </location>
</feature>
<dbReference type="Gene3D" id="3.40.50.300">
    <property type="entry name" value="P-loop containing nucleotide triphosphate hydrolases"/>
    <property type="match status" value="1"/>
</dbReference>
<keyword evidence="5" id="KW-0029">Amino-acid transport</keyword>
<reference evidence="7 8" key="1">
    <citation type="submission" date="2019-12" db="EMBL/GenBank/DDBJ databases">
        <title>Whole genome sequencing of endophytic Actinobacterium Micromonospora sp. MPMI6T.</title>
        <authorList>
            <person name="Evv R."/>
            <person name="Podile A.R."/>
        </authorList>
    </citation>
    <scope>NUCLEOTIDE SEQUENCE [LARGE SCALE GENOMIC DNA]</scope>
    <source>
        <strain evidence="7 8">MPMI6</strain>
    </source>
</reference>
<dbReference type="SMART" id="SM00382">
    <property type="entry name" value="AAA"/>
    <property type="match status" value="1"/>
</dbReference>
<comment type="similarity">
    <text evidence="1">Belongs to the ABC transporter superfamily.</text>
</comment>
<evidence type="ECO:0000313" key="7">
    <source>
        <dbReference type="EMBL" id="MBO4208533.1"/>
    </source>
</evidence>
<dbReference type="InterPro" id="IPR003439">
    <property type="entry name" value="ABC_transporter-like_ATP-bd"/>
</dbReference>
<evidence type="ECO:0000256" key="5">
    <source>
        <dbReference type="ARBA" id="ARBA00022970"/>
    </source>
</evidence>
<accession>A0ABS3VVV1</accession>
<dbReference type="InterPro" id="IPR052156">
    <property type="entry name" value="BCAA_Transport_ATP-bd_LivF"/>
</dbReference>
<dbReference type="Pfam" id="PF00005">
    <property type="entry name" value="ABC_tran"/>
    <property type="match status" value="1"/>
</dbReference>
<dbReference type="RefSeq" id="WP_208815522.1">
    <property type="nucleotide sequence ID" value="NZ_WVUH01000205.1"/>
</dbReference>
<dbReference type="CDD" id="cd03224">
    <property type="entry name" value="ABC_TM1139_LivF_branched"/>
    <property type="match status" value="1"/>
</dbReference>
<dbReference type="SUPFAM" id="SSF52540">
    <property type="entry name" value="P-loop containing nucleoside triphosphate hydrolases"/>
    <property type="match status" value="1"/>
</dbReference>
<evidence type="ECO:0000256" key="3">
    <source>
        <dbReference type="ARBA" id="ARBA00022741"/>
    </source>
</evidence>
<dbReference type="InterPro" id="IPR027417">
    <property type="entry name" value="P-loop_NTPase"/>
</dbReference>
<dbReference type="EMBL" id="WVUH01000205">
    <property type="protein sequence ID" value="MBO4208533.1"/>
    <property type="molecule type" value="Genomic_DNA"/>
</dbReference>
<evidence type="ECO:0000256" key="2">
    <source>
        <dbReference type="ARBA" id="ARBA00022448"/>
    </source>
</evidence>
<comment type="caution">
    <text evidence="7">The sequence shown here is derived from an EMBL/GenBank/DDBJ whole genome shotgun (WGS) entry which is preliminary data.</text>
</comment>
<dbReference type="PROSITE" id="PS00211">
    <property type="entry name" value="ABC_TRANSPORTER_1"/>
    <property type="match status" value="1"/>
</dbReference>
<dbReference type="GO" id="GO:0005524">
    <property type="term" value="F:ATP binding"/>
    <property type="evidence" value="ECO:0007669"/>
    <property type="project" value="UniProtKB-KW"/>
</dbReference>
<evidence type="ECO:0000256" key="4">
    <source>
        <dbReference type="ARBA" id="ARBA00022840"/>
    </source>
</evidence>
<evidence type="ECO:0000313" key="8">
    <source>
        <dbReference type="Proteomes" id="UP000823521"/>
    </source>
</evidence>
<proteinExistence type="inferred from homology"/>
<gene>
    <name evidence="7" type="ORF">GSF22_21335</name>
</gene>
<name>A0ABS3VVV1_MICEH</name>
<sequence>MLLHVDSLAVTYGGAVQALRGASVDVPAAGVVALLGNNGAGKTTLLRALSGTLPLHGGRVVVGTVSFDGRSSVGMSAATLVRAGISHVPEGRRVFPGMTVEDNLRAGGLAAPGPRQRAQARTRVLDLFPVLADRRRQPAGLLSGGEQQMLAIGRALMACPKLLLLDEPSLGLAPLMVQRVAQAIRDINASGTAIALVEQNAQMALSLAQKVVVLDVGQTVLTGLAAEVAAGGMLEELLLGRPVDPTTPKAAS</sequence>
<keyword evidence="2" id="KW-0813">Transport</keyword>
<dbReference type="PANTHER" id="PTHR43820:SF4">
    <property type="entry name" value="HIGH-AFFINITY BRANCHED-CHAIN AMINO ACID TRANSPORT ATP-BINDING PROTEIN LIVF"/>
    <property type="match status" value="1"/>
</dbReference>
<keyword evidence="4 7" id="KW-0067">ATP-binding</keyword>
<organism evidence="7 8">
    <name type="scientific">Micromonospora echinofusca</name>
    <dbReference type="NCBI Taxonomy" id="47858"/>
    <lineage>
        <taxon>Bacteria</taxon>
        <taxon>Bacillati</taxon>
        <taxon>Actinomycetota</taxon>
        <taxon>Actinomycetes</taxon>
        <taxon>Micromonosporales</taxon>
        <taxon>Micromonosporaceae</taxon>
        <taxon>Micromonospora</taxon>
    </lineage>
</organism>
<keyword evidence="3" id="KW-0547">Nucleotide-binding</keyword>
<evidence type="ECO:0000256" key="1">
    <source>
        <dbReference type="ARBA" id="ARBA00005417"/>
    </source>
</evidence>
<dbReference type="Proteomes" id="UP000823521">
    <property type="component" value="Unassembled WGS sequence"/>
</dbReference>
<keyword evidence="8" id="KW-1185">Reference proteome</keyword>